<dbReference type="PANTHER" id="PTHR43084">
    <property type="entry name" value="PERSULFIDE DIOXYGENASE ETHE1"/>
    <property type="match status" value="1"/>
</dbReference>
<keyword evidence="1" id="KW-0479">Metal-binding</keyword>
<dbReference type="GO" id="GO:0046872">
    <property type="term" value="F:metal ion binding"/>
    <property type="evidence" value="ECO:0007669"/>
    <property type="project" value="UniProtKB-KW"/>
</dbReference>
<sequence>MSLIEVEVVETSSLGDRSYLAHDGRVALVVDPQRDIDRVLALAGRLGVRITHVAETHLHNDYVSGGLALARVAGATYLVAGIDTVGFERLPVADGDVITVSDAISVTVVATPGHTFHHLSYVLHSPDGPVGAFTGGSLLYGTTGRTDLLGQQRAHTLAGRQHHSVRRLAEILPDGAEVWPTHGFGSFCSATQSDADASTIGRERRVNPALRLEADDFVTETLAGLDAYPAYYAHMGARNAAGADLLDLTPARRADPVELADRITAGEWVVDLRTRKAFAHRHLAGTLSFGLDGPMSTWLGWMAPWDTPITLLGDNEQQIADAQRELTRIGIERPAAAATGRPEDWAAGDDARLAELRTATFEDLASARRGAVPHGLPAPEVLIDVRMTNEWRAGHINGAVHIPLPELPHRLAEVPTGTVWVHCGSGYRAAAATSLLQRAGRAVVHLDDAYEKAADAGLTITSTEENA</sequence>
<gene>
    <name evidence="3" type="ORF">Aco04nite_52080</name>
</gene>
<comment type="caution">
    <text evidence="3">The sequence shown here is derived from an EMBL/GenBank/DDBJ whole genome shotgun (WGS) entry which is preliminary data.</text>
</comment>
<reference evidence="3" key="1">
    <citation type="submission" date="2021-03" db="EMBL/GenBank/DDBJ databases">
        <title>Whole genome shotgun sequence of Actinoplanes consettensis NBRC 14913.</title>
        <authorList>
            <person name="Komaki H."/>
            <person name="Tamura T."/>
        </authorList>
    </citation>
    <scope>NUCLEOTIDE SEQUENCE</scope>
    <source>
        <strain evidence="3">NBRC 14913</strain>
    </source>
</reference>
<dbReference type="PROSITE" id="PS50206">
    <property type="entry name" value="RHODANESE_3"/>
    <property type="match status" value="1"/>
</dbReference>
<evidence type="ECO:0000313" key="4">
    <source>
        <dbReference type="Proteomes" id="UP000680865"/>
    </source>
</evidence>
<feature type="domain" description="Rhodanese" evidence="2">
    <location>
        <begin position="376"/>
        <end position="462"/>
    </location>
</feature>
<dbReference type="AlphaFoldDB" id="A0A919VU68"/>
<dbReference type="RefSeq" id="WP_212999840.1">
    <property type="nucleotide sequence ID" value="NZ_BAAATW010000005.1"/>
</dbReference>
<dbReference type="Gene3D" id="3.60.15.10">
    <property type="entry name" value="Ribonuclease Z/Hydroxyacylglutathione hydrolase-like"/>
    <property type="match status" value="1"/>
</dbReference>
<dbReference type="SUPFAM" id="SSF56281">
    <property type="entry name" value="Metallo-hydrolase/oxidoreductase"/>
    <property type="match status" value="1"/>
</dbReference>
<evidence type="ECO:0000313" key="3">
    <source>
        <dbReference type="EMBL" id="GIM76781.1"/>
    </source>
</evidence>
<dbReference type="InterPro" id="IPR036873">
    <property type="entry name" value="Rhodanese-like_dom_sf"/>
</dbReference>
<evidence type="ECO:0000259" key="2">
    <source>
        <dbReference type="PROSITE" id="PS50206"/>
    </source>
</evidence>
<dbReference type="PANTHER" id="PTHR43084:SF1">
    <property type="entry name" value="PERSULFIDE DIOXYGENASE ETHE1, MITOCHONDRIAL"/>
    <property type="match status" value="1"/>
</dbReference>
<dbReference type="GO" id="GO:0070813">
    <property type="term" value="P:hydrogen sulfide metabolic process"/>
    <property type="evidence" value="ECO:0007669"/>
    <property type="project" value="TreeGrafter"/>
</dbReference>
<dbReference type="InterPro" id="IPR001763">
    <property type="entry name" value="Rhodanese-like_dom"/>
</dbReference>
<proteinExistence type="predicted"/>
<dbReference type="SMART" id="SM00450">
    <property type="entry name" value="RHOD"/>
    <property type="match status" value="1"/>
</dbReference>
<dbReference type="Gene3D" id="3.40.250.10">
    <property type="entry name" value="Rhodanese-like domain"/>
    <property type="match status" value="2"/>
</dbReference>
<dbReference type="SUPFAM" id="SSF52821">
    <property type="entry name" value="Rhodanese/Cell cycle control phosphatase"/>
    <property type="match status" value="2"/>
</dbReference>
<dbReference type="EMBL" id="BOQP01000028">
    <property type="protein sequence ID" value="GIM76781.1"/>
    <property type="molecule type" value="Genomic_DNA"/>
</dbReference>
<dbReference type="CDD" id="cd00158">
    <property type="entry name" value="RHOD"/>
    <property type="match status" value="1"/>
</dbReference>
<name>A0A919VU68_9ACTN</name>
<protein>
    <submittedName>
        <fullName evidence="3">MBL fold metallo-hydrolase</fullName>
    </submittedName>
</protein>
<dbReference type="GO" id="GO:0050313">
    <property type="term" value="F:sulfur dioxygenase activity"/>
    <property type="evidence" value="ECO:0007669"/>
    <property type="project" value="InterPro"/>
</dbReference>
<accession>A0A919VU68</accession>
<dbReference type="InterPro" id="IPR036866">
    <property type="entry name" value="RibonucZ/Hydroxyglut_hydro"/>
</dbReference>
<dbReference type="InterPro" id="IPR001279">
    <property type="entry name" value="Metallo-B-lactamas"/>
</dbReference>
<dbReference type="CDD" id="cd07724">
    <property type="entry name" value="POD-like_MBL-fold"/>
    <property type="match status" value="1"/>
</dbReference>
<dbReference type="Proteomes" id="UP000680865">
    <property type="component" value="Unassembled WGS sequence"/>
</dbReference>
<dbReference type="InterPro" id="IPR051682">
    <property type="entry name" value="Mito_Persulfide_Diox"/>
</dbReference>
<dbReference type="InterPro" id="IPR044528">
    <property type="entry name" value="POD-like_MBL-fold"/>
</dbReference>
<dbReference type="SMART" id="SM00849">
    <property type="entry name" value="Lactamase_B"/>
    <property type="match status" value="1"/>
</dbReference>
<keyword evidence="4" id="KW-1185">Reference proteome</keyword>
<dbReference type="GO" id="GO:0006749">
    <property type="term" value="P:glutathione metabolic process"/>
    <property type="evidence" value="ECO:0007669"/>
    <property type="project" value="InterPro"/>
</dbReference>
<dbReference type="Pfam" id="PF00581">
    <property type="entry name" value="Rhodanese"/>
    <property type="match status" value="1"/>
</dbReference>
<evidence type="ECO:0000256" key="1">
    <source>
        <dbReference type="ARBA" id="ARBA00022723"/>
    </source>
</evidence>
<organism evidence="3 4">
    <name type="scientific">Winogradskya consettensis</name>
    <dbReference type="NCBI Taxonomy" id="113560"/>
    <lineage>
        <taxon>Bacteria</taxon>
        <taxon>Bacillati</taxon>
        <taxon>Actinomycetota</taxon>
        <taxon>Actinomycetes</taxon>
        <taxon>Micromonosporales</taxon>
        <taxon>Micromonosporaceae</taxon>
        <taxon>Winogradskya</taxon>
    </lineage>
</organism>